<evidence type="ECO:0000313" key="1">
    <source>
        <dbReference type="WBParaSite" id="maker-PairedContig_4609-snap-gene-0.20-mRNA-1"/>
    </source>
</evidence>
<name>A0A1I8ETU1_WUCBA</name>
<protein>
    <submittedName>
        <fullName evidence="1">Uncharacterized protein</fullName>
    </submittedName>
</protein>
<dbReference type="WBParaSite" id="maker-PairedContig_4609-snap-gene-0.20-mRNA-1">
    <property type="protein sequence ID" value="maker-PairedContig_4609-snap-gene-0.20-mRNA-1"/>
    <property type="gene ID" value="maker-PairedContig_4609-snap-gene-0.20"/>
</dbReference>
<accession>A0A1I8ETU1</accession>
<dbReference type="AlphaFoldDB" id="A0A1I8ETU1"/>
<reference evidence="1" key="1">
    <citation type="submission" date="2016-11" db="UniProtKB">
        <authorList>
            <consortium name="WormBaseParasite"/>
        </authorList>
    </citation>
    <scope>IDENTIFICATION</scope>
    <source>
        <strain evidence="1">pt0022</strain>
    </source>
</reference>
<dbReference type="STRING" id="6293.A0A1I8ETU1"/>
<organism evidence="1">
    <name type="scientific">Wuchereria bancrofti</name>
    <dbReference type="NCBI Taxonomy" id="6293"/>
    <lineage>
        <taxon>Eukaryota</taxon>
        <taxon>Metazoa</taxon>
        <taxon>Ecdysozoa</taxon>
        <taxon>Nematoda</taxon>
        <taxon>Chromadorea</taxon>
        <taxon>Rhabditida</taxon>
        <taxon>Spirurina</taxon>
        <taxon>Spiruromorpha</taxon>
        <taxon>Filarioidea</taxon>
        <taxon>Onchocercidae</taxon>
        <taxon>Wuchereria</taxon>
    </lineage>
</organism>
<sequence length="229" mass="25594">MECFTFEERTGNMHNAKLFSGSLSNLTINKHEDDSFDGCCAAKLALDWSLCLFDGLTGSFWLLPQKCKEKISSIGIANDAWNHIVVLVIVVDSMLSEHVWINSQRFIMRVKHKCAISLEKLSFVFGFGALQKDLVYSETFYKLSPILSFRGKIQKNSSLNAPQVLILRALDCDCISLAACNISSLMLRLSVQQNAVLKLFADVGNCICLPSARFSFCYKLLLVPVHLEA</sequence>
<proteinExistence type="predicted"/>